<keyword evidence="9" id="KW-0443">Lipid metabolism</keyword>
<sequence>MDAITAFLPSAEKGYLPYYLCLVGVVAIGNALQNLATLHYTRRIYNGKFVPNHGLPAATKRFNPEDSTAILKPASATGKDAEKAKDQVTPLAARLMGTYTFLAGIIRIYASYHLEDPSLYQLGIWTHVLAGAHFTSELLVFKTINFSGPQIFPFLAAYGGTAWMVLQYGNYVQ</sequence>
<evidence type="ECO:0000256" key="5">
    <source>
        <dbReference type="ARBA" id="ARBA00022824"/>
    </source>
</evidence>
<dbReference type="GO" id="GO:0030674">
    <property type="term" value="F:protein-macromolecule adaptor activity"/>
    <property type="evidence" value="ECO:0007669"/>
    <property type="project" value="TreeGrafter"/>
</dbReference>
<evidence type="ECO:0000256" key="2">
    <source>
        <dbReference type="ARBA" id="ARBA00005377"/>
    </source>
</evidence>
<comment type="caution">
    <text evidence="14">The sequence shown here is derived from an EMBL/GenBank/DDBJ whole genome shotgun (WGS) entry which is preliminary data.</text>
</comment>
<dbReference type="GO" id="GO:0016126">
    <property type="term" value="P:sterol biosynthetic process"/>
    <property type="evidence" value="ECO:0007669"/>
    <property type="project" value="UniProtKB-KW"/>
</dbReference>
<dbReference type="Proteomes" id="UP001172102">
    <property type="component" value="Unassembled WGS sequence"/>
</dbReference>
<dbReference type="PANTHER" id="PTHR15451">
    <property type="entry name" value="ERGOSTEROL BIOSYNTHETIC PROTEIN 28-RELATED"/>
    <property type="match status" value="1"/>
</dbReference>
<keyword evidence="15" id="KW-1185">Reference proteome</keyword>
<keyword evidence="12" id="KW-0753">Steroid metabolism</keyword>
<keyword evidence="4 13" id="KW-0812">Transmembrane</keyword>
<comment type="subcellular location">
    <subcellularLocation>
        <location evidence="1">Endoplasmic reticulum membrane</location>
        <topology evidence="1">Multi-pass membrane protein</topology>
    </subcellularLocation>
</comment>
<evidence type="ECO:0000256" key="9">
    <source>
        <dbReference type="ARBA" id="ARBA00023098"/>
    </source>
</evidence>
<dbReference type="PANTHER" id="PTHR15451:SF19">
    <property type="entry name" value="ERGOSTEROL BIOSYNTHETIC PROTEIN 28 HOMOLOG"/>
    <property type="match status" value="1"/>
</dbReference>
<evidence type="ECO:0000256" key="3">
    <source>
        <dbReference type="ARBA" id="ARBA00022516"/>
    </source>
</evidence>
<organism evidence="14 15">
    <name type="scientific">Lasiosphaeris hirsuta</name>
    <dbReference type="NCBI Taxonomy" id="260670"/>
    <lineage>
        <taxon>Eukaryota</taxon>
        <taxon>Fungi</taxon>
        <taxon>Dikarya</taxon>
        <taxon>Ascomycota</taxon>
        <taxon>Pezizomycotina</taxon>
        <taxon>Sordariomycetes</taxon>
        <taxon>Sordariomycetidae</taxon>
        <taxon>Sordariales</taxon>
        <taxon>Lasiosphaeriaceae</taxon>
        <taxon>Lasiosphaeris</taxon>
    </lineage>
</organism>
<dbReference type="Pfam" id="PF03694">
    <property type="entry name" value="Erg28"/>
    <property type="match status" value="1"/>
</dbReference>
<evidence type="ECO:0000256" key="4">
    <source>
        <dbReference type="ARBA" id="ARBA00022692"/>
    </source>
</evidence>
<reference evidence="14" key="1">
    <citation type="submission" date="2023-06" db="EMBL/GenBank/DDBJ databases">
        <title>Genome-scale phylogeny and comparative genomics of the fungal order Sordariales.</title>
        <authorList>
            <consortium name="Lawrence Berkeley National Laboratory"/>
            <person name="Hensen N."/>
            <person name="Bonometti L."/>
            <person name="Westerberg I."/>
            <person name="Brannstrom I.O."/>
            <person name="Guillou S."/>
            <person name="Cros-Aarteil S."/>
            <person name="Calhoun S."/>
            <person name="Haridas S."/>
            <person name="Kuo A."/>
            <person name="Mondo S."/>
            <person name="Pangilinan J."/>
            <person name="Riley R."/>
            <person name="Labutti K."/>
            <person name="Andreopoulos B."/>
            <person name="Lipzen A."/>
            <person name="Chen C."/>
            <person name="Yanf M."/>
            <person name="Daum C."/>
            <person name="Ng V."/>
            <person name="Clum A."/>
            <person name="Steindorff A."/>
            <person name="Ohm R."/>
            <person name="Martin F."/>
            <person name="Silar P."/>
            <person name="Natvig D."/>
            <person name="Lalanne C."/>
            <person name="Gautier V."/>
            <person name="Ament-Velasquez S.L."/>
            <person name="Kruys A."/>
            <person name="Hutchinson M.I."/>
            <person name="Powell A.J."/>
            <person name="Barry K."/>
            <person name="Miller A.N."/>
            <person name="Grigoriev I.V."/>
            <person name="Debuchy R."/>
            <person name="Gladieux P."/>
            <person name="Thoren M.H."/>
            <person name="Johannesson H."/>
        </authorList>
    </citation>
    <scope>NUCLEOTIDE SEQUENCE</scope>
    <source>
        <strain evidence="14">SMH4607-1</strain>
    </source>
</reference>
<protein>
    <recommendedName>
        <fullName evidence="16">Ergosterol biosynthetic protein 28</fullName>
    </recommendedName>
</protein>
<evidence type="ECO:0000256" key="1">
    <source>
        <dbReference type="ARBA" id="ARBA00004477"/>
    </source>
</evidence>
<dbReference type="EMBL" id="JAUKUA010000004">
    <property type="protein sequence ID" value="KAK0715276.1"/>
    <property type="molecule type" value="Genomic_DNA"/>
</dbReference>
<comment type="similarity">
    <text evidence="2">Belongs to the ERG28 family.</text>
</comment>
<dbReference type="InterPro" id="IPR005352">
    <property type="entry name" value="Erg28"/>
</dbReference>
<evidence type="ECO:0000256" key="7">
    <source>
        <dbReference type="ARBA" id="ARBA00022989"/>
    </source>
</evidence>
<dbReference type="GO" id="GO:0005789">
    <property type="term" value="C:endoplasmic reticulum membrane"/>
    <property type="evidence" value="ECO:0007669"/>
    <property type="project" value="UniProtKB-SubCell"/>
</dbReference>
<proteinExistence type="inferred from homology"/>
<accession>A0AA40AG92</accession>
<evidence type="ECO:0000256" key="11">
    <source>
        <dbReference type="ARBA" id="ARBA00023166"/>
    </source>
</evidence>
<evidence type="ECO:0000256" key="12">
    <source>
        <dbReference type="ARBA" id="ARBA00023221"/>
    </source>
</evidence>
<dbReference type="AlphaFoldDB" id="A0AA40AG92"/>
<keyword evidence="6" id="KW-0752">Steroid biosynthesis</keyword>
<keyword evidence="3" id="KW-0444">Lipid biosynthesis</keyword>
<feature type="transmembrane region" description="Helical" evidence="13">
    <location>
        <begin position="91"/>
        <end position="110"/>
    </location>
</feature>
<keyword evidence="11" id="KW-1207">Sterol metabolism</keyword>
<keyword evidence="10 13" id="KW-0472">Membrane</keyword>
<evidence type="ECO:0000313" key="14">
    <source>
        <dbReference type="EMBL" id="KAK0715276.1"/>
    </source>
</evidence>
<evidence type="ECO:0000313" key="15">
    <source>
        <dbReference type="Proteomes" id="UP001172102"/>
    </source>
</evidence>
<evidence type="ECO:0000256" key="10">
    <source>
        <dbReference type="ARBA" id="ARBA00023136"/>
    </source>
</evidence>
<evidence type="ECO:0000256" key="13">
    <source>
        <dbReference type="SAM" id="Phobius"/>
    </source>
</evidence>
<keyword evidence="7 13" id="KW-1133">Transmembrane helix</keyword>
<evidence type="ECO:0000256" key="8">
    <source>
        <dbReference type="ARBA" id="ARBA00023011"/>
    </source>
</evidence>
<evidence type="ECO:0008006" key="16">
    <source>
        <dbReference type="Google" id="ProtNLM"/>
    </source>
</evidence>
<feature type="transmembrane region" description="Helical" evidence="13">
    <location>
        <begin position="16"/>
        <end position="36"/>
    </location>
</feature>
<evidence type="ECO:0000256" key="6">
    <source>
        <dbReference type="ARBA" id="ARBA00022955"/>
    </source>
</evidence>
<gene>
    <name evidence="14" type="ORF">B0H67DRAFT_600938</name>
</gene>
<keyword evidence="8" id="KW-0756">Sterol biosynthesis</keyword>
<feature type="transmembrane region" description="Helical" evidence="13">
    <location>
        <begin position="152"/>
        <end position="171"/>
    </location>
</feature>
<keyword evidence="5" id="KW-0256">Endoplasmic reticulum</keyword>
<name>A0AA40AG92_9PEZI</name>